<dbReference type="GO" id="GO:0016743">
    <property type="term" value="F:carboxyl- or carbamoyltransferase activity"/>
    <property type="evidence" value="ECO:0007669"/>
    <property type="project" value="InterPro"/>
</dbReference>
<protein>
    <recommendedName>
        <fullName evidence="2">Aspartate/ornithine carbamoyltransferase carbamoyl-P binding domain-containing protein</fullName>
    </recommendedName>
</protein>
<dbReference type="Pfam" id="PF02729">
    <property type="entry name" value="OTCace_N"/>
    <property type="match status" value="1"/>
</dbReference>
<evidence type="ECO:0000313" key="3">
    <source>
        <dbReference type="EMBL" id="KAF9604623.1"/>
    </source>
</evidence>
<dbReference type="AlphaFoldDB" id="A0A835HUN0"/>
<proteinExistence type="predicted"/>
<feature type="domain" description="Aspartate/ornithine carbamoyltransferase carbamoyl-P binding" evidence="2">
    <location>
        <begin position="101"/>
        <end position="173"/>
    </location>
</feature>
<dbReference type="EMBL" id="JADFTS010000005">
    <property type="protein sequence ID" value="KAF9604623.1"/>
    <property type="molecule type" value="Genomic_DNA"/>
</dbReference>
<comment type="caution">
    <text evidence="3">The sequence shown here is derived from an EMBL/GenBank/DDBJ whole genome shotgun (WGS) entry which is preliminary data.</text>
</comment>
<evidence type="ECO:0000313" key="4">
    <source>
        <dbReference type="Proteomes" id="UP000631114"/>
    </source>
</evidence>
<reference evidence="3 4" key="1">
    <citation type="submission" date="2020-10" db="EMBL/GenBank/DDBJ databases">
        <title>The Coptis chinensis genome and diversification of protoberbering-type alkaloids.</title>
        <authorList>
            <person name="Wang B."/>
            <person name="Shu S."/>
            <person name="Song C."/>
            <person name="Liu Y."/>
        </authorList>
    </citation>
    <scope>NUCLEOTIDE SEQUENCE [LARGE SCALE GENOMIC DNA]</scope>
    <source>
        <strain evidence="3">HL-2020</strain>
        <tissue evidence="3">Leaf</tissue>
    </source>
</reference>
<dbReference type="InterPro" id="IPR036901">
    <property type="entry name" value="Asp/Orn_carbamoylTrfase_sf"/>
</dbReference>
<gene>
    <name evidence="3" type="ORF">IFM89_008889</name>
</gene>
<keyword evidence="4" id="KW-1185">Reference proteome</keyword>
<dbReference type="InterPro" id="IPR006130">
    <property type="entry name" value="Asp/Orn_carbamoylTrfase"/>
</dbReference>
<dbReference type="OrthoDB" id="1924069at2759"/>
<organism evidence="3 4">
    <name type="scientific">Coptis chinensis</name>
    <dbReference type="NCBI Taxonomy" id="261450"/>
    <lineage>
        <taxon>Eukaryota</taxon>
        <taxon>Viridiplantae</taxon>
        <taxon>Streptophyta</taxon>
        <taxon>Embryophyta</taxon>
        <taxon>Tracheophyta</taxon>
        <taxon>Spermatophyta</taxon>
        <taxon>Magnoliopsida</taxon>
        <taxon>Ranunculales</taxon>
        <taxon>Ranunculaceae</taxon>
        <taxon>Coptidoideae</taxon>
        <taxon>Coptis</taxon>
    </lineage>
</organism>
<dbReference type="PANTHER" id="PTHR45753:SF6">
    <property type="entry name" value="ASPARTATE CARBAMOYLTRANSFERASE"/>
    <property type="match status" value="1"/>
</dbReference>
<sequence length="223" mass="25646">MGFNLFLYRTSLCGPLLHSSLVFARAVYDIDLASLGDPICIPQTAMHIVLRRKIYPLPLTDTLLNGGRFQALAGRQLRIGKCFSPLRHLIRDWGDKFQLQDILDAQQFDRDILNAIFILKRPMEDIEKNSPRSQILKGYLMATLFYEPSTRTRLSFESAMKHLGGEVLTTRMHAEVFICKQRRDALRIARSILKTETNYIAKPAASWVDDYFVWMSPKLLVLL</sequence>
<dbReference type="GO" id="GO:0016597">
    <property type="term" value="F:amino acid binding"/>
    <property type="evidence" value="ECO:0007669"/>
    <property type="project" value="InterPro"/>
</dbReference>
<dbReference type="Gene3D" id="3.40.50.1370">
    <property type="entry name" value="Aspartate/ornithine carbamoyltransferase"/>
    <property type="match status" value="1"/>
</dbReference>
<dbReference type="InterPro" id="IPR006132">
    <property type="entry name" value="Asp/Orn_carbamoyltranf_P-bd"/>
</dbReference>
<evidence type="ECO:0000259" key="2">
    <source>
        <dbReference type="Pfam" id="PF02729"/>
    </source>
</evidence>
<dbReference type="SUPFAM" id="SSF53671">
    <property type="entry name" value="Aspartate/ornithine carbamoyltransferase"/>
    <property type="match status" value="1"/>
</dbReference>
<dbReference type="GO" id="GO:0006520">
    <property type="term" value="P:amino acid metabolic process"/>
    <property type="evidence" value="ECO:0007669"/>
    <property type="project" value="InterPro"/>
</dbReference>
<accession>A0A835HUN0</accession>
<evidence type="ECO:0000256" key="1">
    <source>
        <dbReference type="ARBA" id="ARBA00022679"/>
    </source>
</evidence>
<name>A0A835HUN0_9MAGN</name>
<dbReference type="PANTHER" id="PTHR45753">
    <property type="entry name" value="ORNITHINE CARBAMOYLTRANSFERASE, MITOCHONDRIAL"/>
    <property type="match status" value="1"/>
</dbReference>
<dbReference type="Proteomes" id="UP000631114">
    <property type="component" value="Unassembled WGS sequence"/>
</dbReference>
<dbReference type="PROSITE" id="PS00097">
    <property type="entry name" value="CARBAMOYLTRANSFERASE"/>
    <property type="match status" value="1"/>
</dbReference>
<keyword evidence="1" id="KW-0808">Transferase</keyword>